<dbReference type="AlphaFoldDB" id="A0A6N8J0E6"/>
<evidence type="ECO:0000256" key="2">
    <source>
        <dbReference type="SAM" id="MobiDB-lite"/>
    </source>
</evidence>
<protein>
    <submittedName>
        <fullName evidence="3">CoA transferase</fullName>
    </submittedName>
</protein>
<comment type="caution">
    <text evidence="3">The sequence shown here is derived from an EMBL/GenBank/DDBJ whole genome shotgun (WGS) entry which is preliminary data.</text>
</comment>
<feature type="region of interest" description="Disordered" evidence="2">
    <location>
        <begin position="380"/>
        <end position="403"/>
    </location>
</feature>
<reference evidence="3 4" key="1">
    <citation type="submission" date="2019-12" db="EMBL/GenBank/DDBJ databases">
        <authorList>
            <person name="Huq M.A."/>
        </authorList>
    </citation>
    <scope>NUCLEOTIDE SEQUENCE [LARGE SCALE GENOMIC DNA]</scope>
    <source>
        <strain evidence="3 4">MAH-25</strain>
    </source>
</reference>
<organism evidence="3 4">
    <name type="scientific">Ramlibacter pinisoli</name>
    <dbReference type="NCBI Taxonomy" id="2682844"/>
    <lineage>
        <taxon>Bacteria</taxon>
        <taxon>Pseudomonadati</taxon>
        <taxon>Pseudomonadota</taxon>
        <taxon>Betaproteobacteria</taxon>
        <taxon>Burkholderiales</taxon>
        <taxon>Comamonadaceae</taxon>
        <taxon>Ramlibacter</taxon>
    </lineage>
</organism>
<dbReference type="InterPro" id="IPR050483">
    <property type="entry name" value="CoA-transferase_III_domain"/>
</dbReference>
<dbReference type="InterPro" id="IPR044855">
    <property type="entry name" value="CoA-Trfase_III_dom3_sf"/>
</dbReference>
<feature type="compositionally biased region" description="Polar residues" evidence="2">
    <location>
        <begin position="1"/>
        <end position="13"/>
    </location>
</feature>
<sequence>MPSSRLRSGSAWSRTRDPGSLRMTQASGPLAGIRVLDLSAYIAGPYGCALLADLGAEVIKIEPPVGDNLRKYPSTLAAESRAFLGVNRSKRGVVLDLKQPRDLQRLLALVVDADVLVHNFRPEVPARLGIAYEQLRAVNPRLVYCAVTGYGDTGPLRDKAGYDQVLQTMTGMAAQQGPAGGPPEILYGSVVDYYAASLVTSGVTAALYEREKSGKGQSVGVSLLRSALAMQSARLVWTDSEPRDVGGRDMRSGGITGIHPTREGWLYISANTPHFWTALCGKTGLQELLVERYDSVRKRAQHAQEIVPKLHGALAHRSALEWEALFGEEVPCAAAREVEDMFDFPQVQAEGLISRFEHPVVGGYRAFSGAWEFGRTPGPAPFAAPAIDQHGDELREEADRKGG</sequence>
<dbReference type="Gene3D" id="3.40.50.10540">
    <property type="entry name" value="Crotonobetainyl-coa:carnitine coa-transferase, domain 1"/>
    <property type="match status" value="1"/>
</dbReference>
<dbReference type="EMBL" id="WSEL01000009">
    <property type="protein sequence ID" value="MVQ32292.1"/>
    <property type="molecule type" value="Genomic_DNA"/>
</dbReference>
<dbReference type="SUPFAM" id="SSF89796">
    <property type="entry name" value="CoA-transferase family III (CaiB/BaiF)"/>
    <property type="match status" value="1"/>
</dbReference>
<evidence type="ECO:0000313" key="4">
    <source>
        <dbReference type="Proteomes" id="UP000469385"/>
    </source>
</evidence>
<feature type="compositionally biased region" description="Basic and acidic residues" evidence="2">
    <location>
        <begin position="389"/>
        <end position="403"/>
    </location>
</feature>
<dbReference type="InterPro" id="IPR023606">
    <property type="entry name" value="CoA-Trfase_III_dom_1_sf"/>
</dbReference>
<name>A0A6N8J0E6_9BURK</name>
<dbReference type="Pfam" id="PF02515">
    <property type="entry name" value="CoA_transf_3"/>
    <property type="match status" value="1"/>
</dbReference>
<dbReference type="Proteomes" id="UP000469385">
    <property type="component" value="Unassembled WGS sequence"/>
</dbReference>
<keyword evidence="1 3" id="KW-0808">Transferase</keyword>
<dbReference type="PANTHER" id="PTHR48207">
    <property type="entry name" value="SUCCINATE--HYDROXYMETHYLGLUTARATE COA-TRANSFERASE"/>
    <property type="match status" value="1"/>
</dbReference>
<gene>
    <name evidence="3" type="ORF">GON04_22745</name>
</gene>
<dbReference type="GO" id="GO:0008410">
    <property type="term" value="F:CoA-transferase activity"/>
    <property type="evidence" value="ECO:0007669"/>
    <property type="project" value="TreeGrafter"/>
</dbReference>
<evidence type="ECO:0000256" key="1">
    <source>
        <dbReference type="ARBA" id="ARBA00022679"/>
    </source>
</evidence>
<proteinExistence type="predicted"/>
<dbReference type="Gene3D" id="3.30.1540.10">
    <property type="entry name" value="formyl-coa transferase, domain 3"/>
    <property type="match status" value="1"/>
</dbReference>
<accession>A0A6N8J0E6</accession>
<dbReference type="InterPro" id="IPR003673">
    <property type="entry name" value="CoA-Trfase_fam_III"/>
</dbReference>
<keyword evidence="4" id="KW-1185">Reference proteome</keyword>
<dbReference type="PANTHER" id="PTHR48207:SF4">
    <property type="entry name" value="BLL6097 PROTEIN"/>
    <property type="match status" value="1"/>
</dbReference>
<feature type="region of interest" description="Disordered" evidence="2">
    <location>
        <begin position="1"/>
        <end position="20"/>
    </location>
</feature>
<evidence type="ECO:0000313" key="3">
    <source>
        <dbReference type="EMBL" id="MVQ32292.1"/>
    </source>
</evidence>